<protein>
    <submittedName>
        <fullName evidence="2">Uncharacterized protein</fullName>
    </submittedName>
</protein>
<dbReference type="AlphaFoldDB" id="A0ABD1RVV3"/>
<evidence type="ECO:0000313" key="3">
    <source>
        <dbReference type="Proteomes" id="UP001604336"/>
    </source>
</evidence>
<dbReference type="EMBL" id="JBFOLK010000008">
    <property type="protein sequence ID" value="KAL2492567.1"/>
    <property type="molecule type" value="Genomic_DNA"/>
</dbReference>
<gene>
    <name evidence="2" type="ORF">Adt_28195</name>
</gene>
<comment type="caution">
    <text evidence="2">The sequence shown here is derived from an EMBL/GenBank/DDBJ whole genome shotgun (WGS) entry which is preliminary data.</text>
</comment>
<sequence length="100" mass="10838">MSVRVAEGEASGRGGDRVSPPVSPSMEGVLPIKGVDVNMGEVMAITSVLSLREAEDPYRADVVRWVALDVPSIMVAEDLKLLREAYMIPSNIELMLLEPN</sequence>
<name>A0ABD1RVV3_9LAMI</name>
<accession>A0ABD1RVV3</accession>
<organism evidence="2 3">
    <name type="scientific">Abeliophyllum distichum</name>
    <dbReference type="NCBI Taxonomy" id="126358"/>
    <lineage>
        <taxon>Eukaryota</taxon>
        <taxon>Viridiplantae</taxon>
        <taxon>Streptophyta</taxon>
        <taxon>Embryophyta</taxon>
        <taxon>Tracheophyta</taxon>
        <taxon>Spermatophyta</taxon>
        <taxon>Magnoliopsida</taxon>
        <taxon>eudicotyledons</taxon>
        <taxon>Gunneridae</taxon>
        <taxon>Pentapetalae</taxon>
        <taxon>asterids</taxon>
        <taxon>lamiids</taxon>
        <taxon>Lamiales</taxon>
        <taxon>Oleaceae</taxon>
        <taxon>Forsythieae</taxon>
        <taxon>Abeliophyllum</taxon>
    </lineage>
</organism>
<evidence type="ECO:0000313" key="2">
    <source>
        <dbReference type="EMBL" id="KAL2492567.1"/>
    </source>
</evidence>
<reference evidence="3" key="1">
    <citation type="submission" date="2024-07" db="EMBL/GenBank/DDBJ databases">
        <title>Two chromosome-level genome assemblies of Korean endemic species Abeliophyllum distichum and Forsythia ovata (Oleaceae).</title>
        <authorList>
            <person name="Jang H."/>
        </authorList>
    </citation>
    <scope>NUCLEOTIDE SEQUENCE [LARGE SCALE GENOMIC DNA]</scope>
</reference>
<keyword evidence="3" id="KW-1185">Reference proteome</keyword>
<proteinExistence type="predicted"/>
<dbReference type="Proteomes" id="UP001604336">
    <property type="component" value="Unassembled WGS sequence"/>
</dbReference>
<evidence type="ECO:0000256" key="1">
    <source>
        <dbReference type="SAM" id="MobiDB-lite"/>
    </source>
</evidence>
<feature type="region of interest" description="Disordered" evidence="1">
    <location>
        <begin position="1"/>
        <end position="25"/>
    </location>
</feature>